<accession>A0A0A9EQW2</accession>
<dbReference type="EMBL" id="GBRH01196492">
    <property type="protein sequence ID" value="JAE01404.1"/>
    <property type="molecule type" value="Transcribed_RNA"/>
</dbReference>
<protein>
    <submittedName>
        <fullName evidence="1">WPK1</fullName>
    </submittedName>
</protein>
<reference evidence="1" key="2">
    <citation type="journal article" date="2015" name="Data Brief">
        <title>Shoot transcriptome of the giant reed, Arundo donax.</title>
        <authorList>
            <person name="Barrero R.A."/>
            <person name="Guerrero F.D."/>
            <person name="Moolhuijzen P."/>
            <person name="Goolsby J.A."/>
            <person name="Tidwell J."/>
            <person name="Bellgard S.E."/>
            <person name="Bellgard M.I."/>
        </authorList>
    </citation>
    <scope>NUCLEOTIDE SEQUENCE</scope>
    <source>
        <tissue evidence="1">Shoot tissue taken approximately 20 cm above the soil surface</tissue>
    </source>
</reference>
<sequence length="45" mass="5183">MPMLHEFVVAKAPSGKDQLLKGELTENGRHILRSSIGSWRHCCYW</sequence>
<evidence type="ECO:0000313" key="1">
    <source>
        <dbReference type="EMBL" id="JAE01404.1"/>
    </source>
</evidence>
<proteinExistence type="predicted"/>
<name>A0A0A9EQW2_ARUDO</name>
<organism evidence="1">
    <name type="scientific">Arundo donax</name>
    <name type="common">Giant reed</name>
    <name type="synonym">Donax arundinaceus</name>
    <dbReference type="NCBI Taxonomy" id="35708"/>
    <lineage>
        <taxon>Eukaryota</taxon>
        <taxon>Viridiplantae</taxon>
        <taxon>Streptophyta</taxon>
        <taxon>Embryophyta</taxon>
        <taxon>Tracheophyta</taxon>
        <taxon>Spermatophyta</taxon>
        <taxon>Magnoliopsida</taxon>
        <taxon>Liliopsida</taxon>
        <taxon>Poales</taxon>
        <taxon>Poaceae</taxon>
        <taxon>PACMAD clade</taxon>
        <taxon>Arundinoideae</taxon>
        <taxon>Arundineae</taxon>
        <taxon>Arundo</taxon>
    </lineage>
</organism>
<dbReference type="AlphaFoldDB" id="A0A0A9EQW2"/>
<reference evidence="1" key="1">
    <citation type="submission" date="2014-09" db="EMBL/GenBank/DDBJ databases">
        <authorList>
            <person name="Magalhaes I.L.F."/>
            <person name="Oliveira U."/>
            <person name="Santos F.R."/>
            <person name="Vidigal T.H.D.A."/>
            <person name="Brescovit A.D."/>
            <person name="Santos A.J."/>
        </authorList>
    </citation>
    <scope>NUCLEOTIDE SEQUENCE</scope>
    <source>
        <tissue evidence="1">Shoot tissue taken approximately 20 cm above the soil surface</tissue>
    </source>
</reference>